<evidence type="ECO:0000259" key="5">
    <source>
        <dbReference type="PROSITE" id="PS50600"/>
    </source>
</evidence>
<dbReference type="InterPro" id="IPR038765">
    <property type="entry name" value="Papain-like_cys_pep_sf"/>
</dbReference>
<feature type="region of interest" description="Disordered" evidence="4">
    <location>
        <begin position="617"/>
        <end position="643"/>
    </location>
</feature>
<dbReference type="PANTHER" id="PTHR47764">
    <property type="entry name" value="UBIQUITIN-LIKE-SPECIFIC PROTEASE 2B-RELATED"/>
    <property type="match status" value="1"/>
</dbReference>
<evidence type="ECO:0000256" key="4">
    <source>
        <dbReference type="SAM" id="MobiDB-lite"/>
    </source>
</evidence>
<dbReference type="Gene3D" id="1.10.418.20">
    <property type="match status" value="1"/>
</dbReference>
<feature type="region of interest" description="Disordered" evidence="4">
    <location>
        <begin position="658"/>
        <end position="713"/>
    </location>
</feature>
<dbReference type="Proteomes" id="UP001363151">
    <property type="component" value="Unassembled WGS sequence"/>
</dbReference>
<proteinExistence type="inferred from homology"/>
<sequence>MSMATLGGILGQPPGRITDFDWPGFYSTWYAVDVSANLREDGSIIWPAKAGAWEVTLTPLTDDAELMRTPLLGGLVSAVRGSIRHLRDPNPSASKTGPNRTSTISLTVAIKEGKIVQFYVLQKKLWYVWRRDYAGSWRFVPVVEIFMEQGVDMYNCDAEAVLTDNAHVAEATGYWAAKCYLGQENSGLMLQMPLMRVPFGGLHPLQKKAIRALDLGHPMRMLLFLQPGEELPVAVINLGQLDEAAAQAHYEASFAGGGPARGEMTGQEKEDWIQATIDGGGDAPGKLTGQEKQDKIQMINDGIRETHDFPKSMSNYEVQYKASVGGIRETHHYPEYMTDKEVCYQASLDGIREKHDFPESMPDKEVCYEAAKSGGGYARGKMVGEALHEKLQGSENYELAALNAIGRAIKERNDEGPLTFRDFVRKRTIIIDPYTWYDVNNVHRGDHGIFVSSLGGQVGDARLLDGDIAIYDVDGVKWRASDVAKSLGLDFKTKNTWINAEVERRRALGKGCGAMARMNERCKKAFVLSGGSLGVSGEIFDDAEAEEGATVRFTDGKRLVAEGVIEAIYGKGMVKLRTADGTLLTTLPPRSLGAAAAGAGAGADDDDAAAELLRTRRRARDDDAAEGEAAPPARRQRRAAHDAACRCSRRRRRRWARRPRLVRDGGQPHCVDDSSDDDAAAAAPRRSAPRKRRLPGAGADPTPLLPVPAGPWPRRQHRCHAGDVDRLEPDEFLNDNLVDLYVKVLVADAARSPLGRCRPSTPPASGPRSTLQLVLLHEAPGGEPSGPGRQGPRVRPRRAVDARRRPSKKFLVAPIAEHLHWSLAIVCHPGALIGRTITRREQEEDEDEGYVQQPPPPPPTLPRSRAPARHGALTAPLPLPGRAALRPSARTARSSRPAAARTSRCRSPRRTPTRARSSAAHERLLRAARRPRKAKIDARNLQADAREPRVGVEDDDESAAPRVDVTAEPSGAPPPPPLPCIIFMDSLNMHDKFKVERFLRAFLEREWAKRKPDELKLELKRDVDLPLVVPKKPAQTNSCDCGIFLLRYLEEFLARAVRAAPSVAVTEAAVDDKFAAHDFASWFTAADVAAMRGELKAAAEQLAEEAAAAA</sequence>
<feature type="region of interest" description="Disordered" evidence="4">
    <location>
        <begin position="841"/>
        <end position="977"/>
    </location>
</feature>
<feature type="compositionally biased region" description="Basic residues" evidence="4">
    <location>
        <begin position="903"/>
        <end position="913"/>
    </location>
</feature>
<dbReference type="PANTHER" id="PTHR47764:SF2">
    <property type="entry name" value="UBIQUITIN-LIKE PROTEASE FAMILY PROFILE DOMAIN-CONTAINING PROTEIN"/>
    <property type="match status" value="1"/>
</dbReference>
<dbReference type="SUPFAM" id="SSF54001">
    <property type="entry name" value="Cysteine proteinases"/>
    <property type="match status" value="1"/>
</dbReference>
<protein>
    <submittedName>
        <fullName evidence="6">Small ubiquitin-like modifier deconjugating peptidase</fullName>
    </submittedName>
</protein>
<reference evidence="6 7" key="1">
    <citation type="submission" date="2024-03" db="EMBL/GenBank/DDBJ databases">
        <title>Aureococcus anophagefferens CCMP1851 and Kratosvirus quantuckense: Draft genome of a second virus-susceptible host strain in the model system.</title>
        <authorList>
            <person name="Chase E."/>
            <person name="Truchon A.R."/>
            <person name="Schepens W."/>
            <person name="Wilhelm S.W."/>
        </authorList>
    </citation>
    <scope>NUCLEOTIDE SEQUENCE [LARGE SCALE GENOMIC DNA]</scope>
    <source>
        <strain evidence="6 7">CCMP1851</strain>
    </source>
</reference>
<accession>A0ABR1G963</accession>
<feature type="region of interest" description="Disordered" evidence="4">
    <location>
        <begin position="778"/>
        <end position="805"/>
    </location>
</feature>
<evidence type="ECO:0000256" key="2">
    <source>
        <dbReference type="ARBA" id="ARBA00022670"/>
    </source>
</evidence>
<feature type="compositionally biased region" description="Low complexity" evidence="4">
    <location>
        <begin position="862"/>
        <end position="902"/>
    </location>
</feature>
<keyword evidence="3" id="KW-0378">Hydrolase</keyword>
<comment type="caution">
    <text evidence="6">The sequence shown here is derived from an EMBL/GenBank/DDBJ whole genome shotgun (WGS) entry which is preliminary data.</text>
</comment>
<evidence type="ECO:0000256" key="1">
    <source>
        <dbReference type="ARBA" id="ARBA00005234"/>
    </source>
</evidence>
<feature type="domain" description="Ubiquitin-like protease family profile" evidence="5">
    <location>
        <begin position="717"/>
        <end position="1052"/>
    </location>
</feature>
<gene>
    <name evidence="6" type="ORF">SO694_00049279</name>
</gene>
<evidence type="ECO:0000313" key="6">
    <source>
        <dbReference type="EMBL" id="KAK7249509.1"/>
    </source>
</evidence>
<comment type="similarity">
    <text evidence="1">Belongs to the peptidase C48 family.</text>
</comment>
<dbReference type="Gene3D" id="3.40.395.10">
    <property type="entry name" value="Adenoviral Proteinase, Chain A"/>
    <property type="match status" value="1"/>
</dbReference>
<dbReference type="EMBL" id="JBBJCI010000078">
    <property type="protein sequence ID" value="KAK7249509.1"/>
    <property type="molecule type" value="Genomic_DNA"/>
</dbReference>
<dbReference type="PROSITE" id="PS50600">
    <property type="entry name" value="ULP_PROTEASE"/>
    <property type="match status" value="1"/>
</dbReference>
<feature type="compositionally biased region" description="Basic and acidic residues" evidence="4">
    <location>
        <begin position="934"/>
        <end position="952"/>
    </location>
</feature>
<dbReference type="Pfam" id="PF02902">
    <property type="entry name" value="Peptidase_C48"/>
    <property type="match status" value="1"/>
</dbReference>
<keyword evidence="2" id="KW-0645">Protease</keyword>
<dbReference type="InterPro" id="IPR003653">
    <property type="entry name" value="Peptidase_C48_C"/>
</dbReference>
<keyword evidence="7" id="KW-1185">Reference proteome</keyword>
<organism evidence="6 7">
    <name type="scientific">Aureococcus anophagefferens</name>
    <name type="common">Harmful bloom alga</name>
    <dbReference type="NCBI Taxonomy" id="44056"/>
    <lineage>
        <taxon>Eukaryota</taxon>
        <taxon>Sar</taxon>
        <taxon>Stramenopiles</taxon>
        <taxon>Ochrophyta</taxon>
        <taxon>Pelagophyceae</taxon>
        <taxon>Pelagomonadales</taxon>
        <taxon>Pelagomonadaceae</taxon>
        <taxon>Aureococcus</taxon>
    </lineage>
</organism>
<name>A0ABR1G963_AURAN</name>
<evidence type="ECO:0000313" key="7">
    <source>
        <dbReference type="Proteomes" id="UP001363151"/>
    </source>
</evidence>
<evidence type="ECO:0000256" key="3">
    <source>
        <dbReference type="ARBA" id="ARBA00022801"/>
    </source>
</evidence>